<keyword evidence="1" id="KW-0732">Signal</keyword>
<protein>
    <submittedName>
        <fullName evidence="2">Uncharacterized protein</fullName>
    </submittedName>
</protein>
<evidence type="ECO:0000313" key="2">
    <source>
        <dbReference type="EMBL" id="MYN25024.1"/>
    </source>
</evidence>
<proteinExistence type="predicted"/>
<comment type="caution">
    <text evidence="2">The sequence shown here is derived from an EMBL/GenBank/DDBJ whole genome shotgun (WGS) entry which is preliminary data.</text>
</comment>
<dbReference type="RefSeq" id="WP_161053165.1">
    <property type="nucleotide sequence ID" value="NZ_WWCT01000001.1"/>
</dbReference>
<evidence type="ECO:0000256" key="1">
    <source>
        <dbReference type="SAM" id="SignalP"/>
    </source>
</evidence>
<reference evidence="2 3" key="1">
    <citation type="submission" date="2019-12" db="EMBL/GenBank/DDBJ databases">
        <title>Novel species isolated from a subtropical stream in China.</title>
        <authorList>
            <person name="Lu H."/>
        </authorList>
    </citation>
    <scope>NUCLEOTIDE SEQUENCE [LARGE SCALE GENOMIC DNA]</scope>
    <source>
        <strain evidence="2 3">CY42W</strain>
    </source>
</reference>
<dbReference type="Proteomes" id="UP000642144">
    <property type="component" value="Unassembled WGS sequence"/>
</dbReference>
<keyword evidence="3" id="KW-1185">Reference proteome</keyword>
<organism evidence="2 3">
    <name type="scientific">Duganella levis</name>
    <dbReference type="NCBI Taxonomy" id="2692169"/>
    <lineage>
        <taxon>Bacteria</taxon>
        <taxon>Pseudomonadati</taxon>
        <taxon>Pseudomonadota</taxon>
        <taxon>Betaproteobacteria</taxon>
        <taxon>Burkholderiales</taxon>
        <taxon>Oxalobacteraceae</taxon>
        <taxon>Telluria group</taxon>
        <taxon>Duganella</taxon>
    </lineage>
</organism>
<sequence>MTIRHLVLSLVLGAAPAFASAADTIPLTVSQELVKLYTEDQADRDGPPNAQRDWNAISLRDEQRELRVKELLAAGPLGSGEAYYHAAMVLQHALEPDDALLAHDLCVIAISKGEPKAKWLAAASMDRFLVRIGRPQRFGTQSQSHFNRPPRLVPVDPSVSDILRRELDVPTLEEARQKEADMVKFHEKVLAEKAKLQ</sequence>
<accession>A0ABW9VTR3</accession>
<evidence type="ECO:0000313" key="3">
    <source>
        <dbReference type="Proteomes" id="UP000642144"/>
    </source>
</evidence>
<name>A0ABW9VTR3_9BURK</name>
<gene>
    <name evidence="2" type="ORF">GTP69_01225</name>
</gene>
<dbReference type="EMBL" id="WWCT01000001">
    <property type="protein sequence ID" value="MYN25024.1"/>
    <property type="molecule type" value="Genomic_DNA"/>
</dbReference>
<feature type="chain" id="PRO_5045263516" evidence="1">
    <location>
        <begin position="22"/>
        <end position="197"/>
    </location>
</feature>
<feature type="signal peptide" evidence="1">
    <location>
        <begin position="1"/>
        <end position="21"/>
    </location>
</feature>